<dbReference type="RefSeq" id="YP_010170872.1">
    <property type="nucleotide sequence ID" value="NC_057618.1"/>
</dbReference>
<dbReference type="EMBL" id="MW309501">
    <property type="protein sequence ID" value="QSD57013.1"/>
    <property type="molecule type" value="Genomic_DNA"/>
</dbReference>
<proteinExistence type="predicted"/>
<feature type="transmembrane region" description="Helical" evidence="1">
    <location>
        <begin position="80"/>
        <end position="102"/>
    </location>
</feature>
<feature type="transmembrane region" description="Helical" evidence="1">
    <location>
        <begin position="6"/>
        <end position="26"/>
    </location>
</feature>
<gene>
    <name evidence="2" type="primary">ycf37</name>
</gene>
<protein>
    <submittedName>
        <fullName evidence="2">Uncharacterized protein</fullName>
    </submittedName>
</protein>
<geneLocation type="chloroplast" evidence="2"/>
<keyword evidence="1" id="KW-1133">Transmembrane helix</keyword>
<dbReference type="InterPro" id="IPR011990">
    <property type="entry name" value="TPR-like_helical_dom_sf"/>
</dbReference>
<evidence type="ECO:0000313" key="2">
    <source>
        <dbReference type="EMBL" id="QSD57013.1"/>
    </source>
</evidence>
<sequence length="156" mass="18550">MNNNTVLFRLYVIFILCFLIPMSFVVSLQIYSLFKDFFAIYFLYNFTIRSSKLLLDYHYYNKLFDLFLERQQFSLCISSAELFASIFLVNIDLVYTLLAFCYQKNSFFYIAEYYYLKALSFSPTSIVILSSLAKIYSKTGNYNQLKYINNKISQLN</sequence>
<feature type="transmembrane region" description="Helical" evidence="1">
    <location>
        <begin position="114"/>
        <end position="136"/>
    </location>
</feature>
<dbReference type="SUPFAM" id="SSF48452">
    <property type="entry name" value="TPR-like"/>
    <property type="match status" value="1"/>
</dbReference>
<name>A0A896SSV0_9FLOR</name>
<reference evidence="2" key="1">
    <citation type="submission" date="2020-11" db="EMBL/GenBank/DDBJ databases">
        <authorList>
            <person name="Paiano M.O."/>
        </authorList>
    </citation>
    <scope>NUCLEOTIDE SEQUENCE</scope>
</reference>
<accession>A0A896SSV0</accession>
<keyword evidence="1" id="KW-0472">Membrane</keyword>
<evidence type="ECO:0000256" key="1">
    <source>
        <dbReference type="SAM" id="Phobius"/>
    </source>
</evidence>
<organism evidence="2">
    <name type="scientific">Chondria tumulosa</name>
    <dbReference type="NCBI Taxonomy" id="2740715"/>
    <lineage>
        <taxon>Eukaryota</taxon>
        <taxon>Rhodophyta</taxon>
        <taxon>Florideophyceae</taxon>
        <taxon>Rhodymeniophycidae</taxon>
        <taxon>Ceramiales</taxon>
        <taxon>Rhodomelaceae</taxon>
        <taxon>Chondrieae</taxon>
        <taxon>Chondria</taxon>
    </lineage>
</organism>
<keyword evidence="2" id="KW-0150">Chloroplast</keyword>
<keyword evidence="2" id="KW-0934">Plastid</keyword>
<keyword evidence="1" id="KW-0812">Transmembrane</keyword>
<dbReference type="AlphaFoldDB" id="A0A896SSV0"/>
<dbReference type="Gene3D" id="1.25.40.10">
    <property type="entry name" value="Tetratricopeptide repeat domain"/>
    <property type="match status" value="1"/>
</dbReference>
<dbReference type="GeneID" id="67279367"/>